<evidence type="ECO:0000256" key="6">
    <source>
        <dbReference type="ARBA" id="ARBA00022989"/>
    </source>
</evidence>
<dbReference type="UCSC" id="F07G11.4">
    <property type="organism name" value="c. elegans"/>
</dbReference>
<evidence type="ECO:0000256" key="2">
    <source>
        <dbReference type="ARBA" id="ARBA00007647"/>
    </source>
</evidence>
<dbReference type="PaxDb" id="6239-F07G11.4"/>
<dbReference type="WormBase" id="F07G11.4">
    <property type="protein sequence ID" value="CE09225"/>
    <property type="gene ID" value="WBGene00017231"/>
</dbReference>
<keyword evidence="5" id="KW-0812">Transmembrane</keyword>
<dbReference type="EMBL" id="BX284605">
    <property type="protein sequence ID" value="CCD64332.1"/>
    <property type="molecule type" value="Genomic_DNA"/>
</dbReference>
<dbReference type="HOGENOM" id="CLU_028496_1_0_1"/>
<proteinExistence type="inferred from homology"/>
<dbReference type="GO" id="GO:0016757">
    <property type="term" value="F:glycosyltransferase activity"/>
    <property type="evidence" value="ECO:0007669"/>
    <property type="project" value="UniProtKB-UniRule"/>
</dbReference>
<dbReference type="PANTHER" id="PTHR21645:SF17">
    <property type="entry name" value="GLYCOSYLTRANSFERASE FAMILY 92 PROTEIN-RELATED"/>
    <property type="match status" value="1"/>
</dbReference>
<keyword evidence="3 8" id="KW-0328">Glycosyltransferase</keyword>
<comment type="subcellular location">
    <subcellularLocation>
        <location evidence="1">Membrane</location>
        <topology evidence="1">Single-pass membrane protein</topology>
    </subcellularLocation>
</comment>
<keyword evidence="11" id="KW-1185">Reference proteome</keyword>
<dbReference type="AGR" id="WB:WBGene00017231"/>
<accession>O16230</accession>
<evidence type="ECO:0000256" key="8">
    <source>
        <dbReference type="RuleBase" id="RU366017"/>
    </source>
</evidence>
<evidence type="ECO:0000256" key="7">
    <source>
        <dbReference type="ARBA" id="ARBA00023136"/>
    </source>
</evidence>
<keyword evidence="7" id="KW-0472">Membrane</keyword>
<dbReference type="PANTHER" id="PTHR21645">
    <property type="entry name" value="GLYCOSYLTRANSFERASE FAMILY 92 PROTEIN"/>
    <property type="match status" value="1"/>
</dbReference>
<evidence type="ECO:0000313" key="10">
    <source>
        <dbReference type="EMBL" id="CCD64332.1"/>
    </source>
</evidence>
<dbReference type="PeptideAtlas" id="O16230"/>
<keyword evidence="6" id="KW-1133">Transmembrane helix</keyword>
<dbReference type="FunCoup" id="O16230">
    <property type="interactions" value="13"/>
</dbReference>
<gene>
    <name evidence="10" type="ORF">CELE_F07G11.4</name>
    <name evidence="10 12" type="ORF">F07G11.4</name>
</gene>
<dbReference type="AlphaFoldDB" id="O16230"/>
<dbReference type="InterPro" id="IPR008166">
    <property type="entry name" value="Glyco_transf_92"/>
</dbReference>
<reference evidence="10 11" key="1">
    <citation type="journal article" date="1998" name="Science">
        <title>Genome sequence of the nematode C. elegans: a platform for investigating biology.</title>
        <authorList>
            <consortium name="The C. elegans sequencing consortium"/>
            <person name="Sulson J.E."/>
            <person name="Waterston R."/>
        </authorList>
    </citation>
    <scope>NUCLEOTIDE SEQUENCE [LARGE SCALE GENOMIC DNA]</scope>
    <source>
        <strain evidence="10 11">Bristol N2</strain>
    </source>
</reference>
<feature type="chain" id="PRO_5004157909" description="Glycosyltransferase family 92 protein" evidence="9">
    <location>
        <begin position="23"/>
        <end position="499"/>
    </location>
</feature>
<keyword evidence="9" id="KW-0732">Signal</keyword>
<dbReference type="eggNOG" id="KOG4735">
    <property type="taxonomic scope" value="Eukaryota"/>
</dbReference>
<dbReference type="Proteomes" id="UP000001940">
    <property type="component" value="Chromosome V"/>
</dbReference>
<dbReference type="EC" id="2.4.1.-" evidence="8"/>
<organism evidence="10 11">
    <name type="scientific">Caenorhabditis elegans</name>
    <dbReference type="NCBI Taxonomy" id="6239"/>
    <lineage>
        <taxon>Eukaryota</taxon>
        <taxon>Metazoa</taxon>
        <taxon>Ecdysozoa</taxon>
        <taxon>Nematoda</taxon>
        <taxon>Chromadorea</taxon>
        <taxon>Rhabditida</taxon>
        <taxon>Rhabditina</taxon>
        <taxon>Rhabditomorpha</taxon>
        <taxon>Rhabditoidea</taxon>
        <taxon>Rhabditidae</taxon>
        <taxon>Peloderinae</taxon>
        <taxon>Caenorhabditis</taxon>
    </lineage>
</organism>
<evidence type="ECO:0000313" key="12">
    <source>
        <dbReference type="WormBase" id="F07G11.4"/>
    </source>
</evidence>
<evidence type="ECO:0000256" key="5">
    <source>
        <dbReference type="ARBA" id="ARBA00022692"/>
    </source>
</evidence>
<evidence type="ECO:0000256" key="3">
    <source>
        <dbReference type="ARBA" id="ARBA00022676"/>
    </source>
</evidence>
<evidence type="ECO:0000256" key="9">
    <source>
        <dbReference type="SAM" id="SignalP"/>
    </source>
</evidence>
<feature type="signal peptide" evidence="9">
    <location>
        <begin position="1"/>
        <end position="22"/>
    </location>
</feature>
<name>O16230_CAEEL</name>
<dbReference type="InParanoid" id="O16230"/>
<sequence>MRHLRRTFVLTACLLIYVMVYKFKQPSKPSVDIENLPVRPLKAFISSSYYYPTSKSLGDNAVALLMSINLLPTSDYNPPDFKEIVIYAENSTSSIIVRTPHHKVTYNDQCQIITIFATAQLIPNVGKIEMVSDDGRTEIPFTKPSYINRDVVVCIAPLFVSEQWQNFLFAVHIYKKYGAFVNLYLISAVNTFYNLMKEYEGDGYLSVQPWASVKFHGISKKIADTHNQIELRSQVAAQSDCLLQYKEAARFITFLDLDDILIPRLAPTYAEEFQKLFDKNEQISYLFYQKENYNAVVTRYGVRFSLKNMFGSMTYKHFRETGKSVVDPLRVNFTSLHFPPQTPKTEKYIVSENVITHLKTIDWVDKTEDPDEKELIEPFYYDNSSAIIPKKDIMDLEDDLRKMMTRLQKTRMFSKLPRIRYYSDLVLKCYNEKYYDLYYSNRKSEITCPGPQFCDFTQQVNIKCVRVNATYSSMKKLMPVTYYYATDPYFSDEMGCYAH</sequence>
<evidence type="ECO:0000313" key="11">
    <source>
        <dbReference type="Proteomes" id="UP000001940"/>
    </source>
</evidence>
<dbReference type="OrthoDB" id="5809216at2759"/>
<dbReference type="PIR" id="T03877">
    <property type="entry name" value="T03877"/>
</dbReference>
<keyword evidence="4 8" id="KW-0808">Transferase</keyword>
<dbReference type="InterPro" id="IPR052012">
    <property type="entry name" value="GTase_92"/>
</dbReference>
<evidence type="ECO:0000256" key="4">
    <source>
        <dbReference type="ARBA" id="ARBA00022679"/>
    </source>
</evidence>
<dbReference type="GO" id="GO:0016020">
    <property type="term" value="C:membrane"/>
    <property type="evidence" value="ECO:0007669"/>
    <property type="project" value="UniProtKB-SubCell"/>
</dbReference>
<dbReference type="Bgee" id="WBGene00017231">
    <property type="expression patterns" value="Expressed in material anatomical entity and 1 other cell type or tissue"/>
</dbReference>
<protein>
    <recommendedName>
        <fullName evidence="8">Glycosyltransferase family 92 protein</fullName>
        <ecNumber evidence="8">2.4.1.-</ecNumber>
    </recommendedName>
</protein>
<comment type="similarity">
    <text evidence="2 8">Belongs to the glycosyltransferase 92 family.</text>
</comment>
<dbReference type="PhylomeDB" id="O16230"/>
<dbReference type="Pfam" id="PF01697">
    <property type="entry name" value="Glyco_transf_92"/>
    <property type="match status" value="1"/>
</dbReference>
<evidence type="ECO:0000256" key="1">
    <source>
        <dbReference type="ARBA" id="ARBA00004167"/>
    </source>
</evidence>